<organism evidence="3 4">
    <name type="scientific">Sphaerochaeta pleomorpha (strain ATCC BAA-1885 / DSM 22778 / Grapes)</name>
    <dbReference type="NCBI Taxonomy" id="158190"/>
    <lineage>
        <taxon>Bacteria</taxon>
        <taxon>Pseudomonadati</taxon>
        <taxon>Spirochaetota</taxon>
        <taxon>Spirochaetia</taxon>
        <taxon>Spirochaetales</taxon>
        <taxon>Sphaerochaetaceae</taxon>
        <taxon>Sphaerochaeta</taxon>
    </lineage>
</organism>
<dbReference type="KEGG" id="sgp:SpiGrapes_2239"/>
<dbReference type="CDD" id="cd16329">
    <property type="entry name" value="LolA_like"/>
    <property type="match status" value="1"/>
</dbReference>
<dbReference type="AlphaFoldDB" id="G8QS17"/>
<dbReference type="Pfam" id="PF17131">
    <property type="entry name" value="LolA_like"/>
    <property type="match status" value="1"/>
</dbReference>
<evidence type="ECO:0000256" key="1">
    <source>
        <dbReference type="SAM" id="SignalP"/>
    </source>
</evidence>
<feature type="domain" description="Uncharacterized protein TP-0789" evidence="2">
    <location>
        <begin position="76"/>
        <end position="259"/>
    </location>
</feature>
<dbReference type="RefSeq" id="WP_014270856.1">
    <property type="nucleotide sequence ID" value="NC_016633.1"/>
</dbReference>
<dbReference type="HOGENOM" id="CLU_074356_1_0_12"/>
<accession>G8QS17</accession>
<dbReference type="Gene3D" id="2.50.20.10">
    <property type="entry name" value="Lipoprotein localisation LolA/LolB/LppX"/>
    <property type="match status" value="1"/>
</dbReference>
<dbReference type="InterPro" id="IPR033399">
    <property type="entry name" value="TP_0789-like"/>
</dbReference>
<evidence type="ECO:0000313" key="4">
    <source>
        <dbReference type="Proteomes" id="UP000005632"/>
    </source>
</evidence>
<feature type="signal peptide" evidence="1">
    <location>
        <begin position="1"/>
        <end position="31"/>
    </location>
</feature>
<name>G8QS17_SPHPG</name>
<feature type="chain" id="PRO_5003515125" description="Uncharacterized protein TP-0789 domain-containing protein" evidence="1">
    <location>
        <begin position="32"/>
        <end position="264"/>
    </location>
</feature>
<gene>
    <name evidence="3" type="ordered locus">SpiGrapes_2239</name>
</gene>
<keyword evidence="1" id="KW-0732">Signal</keyword>
<keyword evidence="4" id="KW-1185">Reference proteome</keyword>
<sequence length="264" mass="29490">MRKISVVRSFTLVFALSCLALTFAFSQQTGASIMHEVMEVQVSDSSALDIKLTLIDPNGSERERRLQTLTLTENGLTKTLTVFLSPSSVKNTRFLTIEKQEGSNDQWIYLPSLGRVKRIAAQEEGGSFMGSDFTYADMGSTTYDDDQAEHILIGEEMLDGNNCFIVESKPTVSSEYGKTVTWVDKVTYLPLKVVFYEKDSVSVVKTLIGEDSTKIGTKWVTKTLTMTTAATNHSTRIEILQAKFDIPIDSRFFTIPFMETGRLL</sequence>
<dbReference type="EMBL" id="CP003155">
    <property type="protein sequence ID" value="AEV30015.1"/>
    <property type="molecule type" value="Genomic_DNA"/>
</dbReference>
<dbReference type="eggNOG" id="COG2834">
    <property type="taxonomic scope" value="Bacteria"/>
</dbReference>
<dbReference type="Proteomes" id="UP000005632">
    <property type="component" value="Chromosome"/>
</dbReference>
<reference evidence="3 4" key="1">
    <citation type="submission" date="2011-11" db="EMBL/GenBank/DDBJ databases">
        <title>Complete sequence of Spirochaeta sp. grapes.</title>
        <authorList>
            <consortium name="US DOE Joint Genome Institute"/>
            <person name="Lucas S."/>
            <person name="Han J."/>
            <person name="Lapidus A."/>
            <person name="Cheng J.-F."/>
            <person name="Goodwin L."/>
            <person name="Pitluck S."/>
            <person name="Peters L."/>
            <person name="Ovchinnikova G."/>
            <person name="Munk A.C."/>
            <person name="Detter J.C."/>
            <person name="Han C."/>
            <person name="Tapia R."/>
            <person name="Land M."/>
            <person name="Hauser L."/>
            <person name="Kyrpides N."/>
            <person name="Ivanova N."/>
            <person name="Pagani I."/>
            <person name="Ritalahtilisa K."/>
            <person name="Loeffler F."/>
            <person name="Woyke T."/>
        </authorList>
    </citation>
    <scope>NUCLEOTIDE SEQUENCE [LARGE SCALE GENOMIC DNA]</scope>
    <source>
        <strain evidence="4">ATCC BAA-1885 / DSM 22778 / Grapes</strain>
    </source>
</reference>
<evidence type="ECO:0000259" key="2">
    <source>
        <dbReference type="Pfam" id="PF17131"/>
    </source>
</evidence>
<dbReference type="OrthoDB" id="9803781at2"/>
<dbReference type="STRING" id="158190.SpiGrapes_2239"/>
<proteinExistence type="predicted"/>
<evidence type="ECO:0000313" key="3">
    <source>
        <dbReference type="EMBL" id="AEV30015.1"/>
    </source>
</evidence>
<protein>
    <recommendedName>
        <fullName evidence="2">Uncharacterized protein TP-0789 domain-containing protein</fullName>
    </recommendedName>
</protein>